<dbReference type="PROSITE" id="PS00041">
    <property type="entry name" value="HTH_ARAC_FAMILY_1"/>
    <property type="match status" value="1"/>
</dbReference>
<dbReference type="RefSeq" id="WP_309667214.1">
    <property type="nucleotide sequence ID" value="NZ_JAVIZA010000001.1"/>
</dbReference>
<dbReference type="SMART" id="SM00342">
    <property type="entry name" value="HTH_ARAC"/>
    <property type="match status" value="1"/>
</dbReference>
<gene>
    <name evidence="5" type="ORF">QE367_002540</name>
</gene>
<proteinExistence type="predicted"/>
<reference evidence="5 6" key="1">
    <citation type="submission" date="2023-08" db="EMBL/GenBank/DDBJ databases">
        <title>Functional and genomic diversity of the sorghum phyllosphere microbiome.</title>
        <authorList>
            <person name="Shade A."/>
        </authorList>
    </citation>
    <scope>NUCLEOTIDE SEQUENCE [LARGE SCALE GENOMIC DNA]</scope>
    <source>
        <strain evidence="5 6">SORGH_AS_0919</strain>
    </source>
</reference>
<dbReference type="PANTHER" id="PTHR43130">
    <property type="entry name" value="ARAC-FAMILY TRANSCRIPTIONAL REGULATOR"/>
    <property type="match status" value="1"/>
</dbReference>
<evidence type="ECO:0000256" key="1">
    <source>
        <dbReference type="ARBA" id="ARBA00023015"/>
    </source>
</evidence>
<evidence type="ECO:0000256" key="2">
    <source>
        <dbReference type="ARBA" id="ARBA00023125"/>
    </source>
</evidence>
<evidence type="ECO:0000259" key="4">
    <source>
        <dbReference type="PROSITE" id="PS01124"/>
    </source>
</evidence>
<dbReference type="PROSITE" id="PS01124">
    <property type="entry name" value="HTH_ARAC_FAMILY_2"/>
    <property type="match status" value="1"/>
</dbReference>
<accession>A0ABU1I374</accession>
<keyword evidence="1" id="KW-0805">Transcription regulation</keyword>
<dbReference type="SUPFAM" id="SSF46689">
    <property type="entry name" value="Homeodomain-like"/>
    <property type="match status" value="2"/>
</dbReference>
<name>A0ABU1I374_9MICO</name>
<comment type="caution">
    <text evidence="5">The sequence shown here is derived from an EMBL/GenBank/DDBJ whole genome shotgun (WGS) entry which is preliminary data.</text>
</comment>
<dbReference type="Pfam" id="PF01965">
    <property type="entry name" value="DJ-1_PfpI"/>
    <property type="match status" value="1"/>
</dbReference>
<feature type="domain" description="HTH araC/xylS-type" evidence="4">
    <location>
        <begin position="214"/>
        <end position="312"/>
    </location>
</feature>
<dbReference type="SUPFAM" id="SSF52317">
    <property type="entry name" value="Class I glutamine amidotransferase-like"/>
    <property type="match status" value="1"/>
</dbReference>
<protein>
    <submittedName>
        <fullName evidence="5">AraC family transcriptional activator FtrA</fullName>
    </submittedName>
</protein>
<evidence type="ECO:0000313" key="5">
    <source>
        <dbReference type="EMBL" id="MDR6168336.1"/>
    </source>
</evidence>
<dbReference type="Pfam" id="PF12833">
    <property type="entry name" value="HTH_18"/>
    <property type="match status" value="1"/>
</dbReference>
<dbReference type="InterPro" id="IPR018060">
    <property type="entry name" value="HTH_AraC"/>
</dbReference>
<sequence length="347" mass="37172">MHTVACVVQSGFAPFEFGLACEAFGLDRSDEGIPNFDFRVVAPDPGVVPANLAFSLNVDAGLEFADEADLVIITPIPRESWDAVDERVTAVVRRAVERGAWVLTVCSGAFVVAAAGVLDGKRATTHWRYAETMARMYPLIEVDPDVLYVQSDRIITSAGTAAGLDACLHLLRIELGAEAANTIARRMVVPPLRDGGQAQFIARPLPEAASLSLAPITDWMIANLDLDLSVDLLASRAHMSPRTFARRFKADYGTTPAAWLGRQRILRAQRLLERTDLGLDQIAADSGFGSASVLRQNFARALGLSPSAYRARFACTPEAVGAGVRSTREGVPDVAAAEPRSLDAAVA</sequence>
<dbReference type="Proteomes" id="UP001260188">
    <property type="component" value="Unassembled WGS sequence"/>
</dbReference>
<dbReference type="InterPro" id="IPR002818">
    <property type="entry name" value="DJ-1/PfpI"/>
</dbReference>
<dbReference type="InterPro" id="IPR029062">
    <property type="entry name" value="Class_I_gatase-like"/>
</dbReference>
<keyword evidence="2" id="KW-0238">DNA-binding</keyword>
<keyword evidence="3" id="KW-0804">Transcription</keyword>
<evidence type="ECO:0000256" key="3">
    <source>
        <dbReference type="ARBA" id="ARBA00023163"/>
    </source>
</evidence>
<dbReference type="Gene3D" id="1.10.10.60">
    <property type="entry name" value="Homeodomain-like"/>
    <property type="match status" value="1"/>
</dbReference>
<dbReference type="InterPro" id="IPR052158">
    <property type="entry name" value="INH-QAR"/>
</dbReference>
<dbReference type="Gene3D" id="3.40.50.880">
    <property type="match status" value="1"/>
</dbReference>
<evidence type="ECO:0000313" key="6">
    <source>
        <dbReference type="Proteomes" id="UP001260188"/>
    </source>
</evidence>
<dbReference type="PANTHER" id="PTHR43130:SF3">
    <property type="entry name" value="HTH-TYPE TRANSCRIPTIONAL REGULATOR RV1931C"/>
    <property type="match status" value="1"/>
</dbReference>
<dbReference type="InterPro" id="IPR009057">
    <property type="entry name" value="Homeodomain-like_sf"/>
</dbReference>
<dbReference type="EMBL" id="JAVIZA010000001">
    <property type="protein sequence ID" value="MDR6168336.1"/>
    <property type="molecule type" value="Genomic_DNA"/>
</dbReference>
<keyword evidence="6" id="KW-1185">Reference proteome</keyword>
<dbReference type="CDD" id="cd03137">
    <property type="entry name" value="GATase1_AraC_1"/>
    <property type="match status" value="1"/>
</dbReference>
<dbReference type="InterPro" id="IPR018062">
    <property type="entry name" value="HTH_AraC-typ_CS"/>
</dbReference>
<organism evidence="5 6">
    <name type="scientific">Microbacterium paludicola</name>
    <dbReference type="NCBI Taxonomy" id="300019"/>
    <lineage>
        <taxon>Bacteria</taxon>
        <taxon>Bacillati</taxon>
        <taxon>Actinomycetota</taxon>
        <taxon>Actinomycetes</taxon>
        <taxon>Micrococcales</taxon>
        <taxon>Microbacteriaceae</taxon>
        <taxon>Microbacterium</taxon>
    </lineage>
</organism>